<sequence>KKVYLKRTLARGNKNVSTTCFHQTQKKKCTFHCMITFQALKETSMATPRYLIIHMGKGNLNSQVNASPDSHETVAQRNRCFAKCIHKMLDMANLDLFCFMLRSFT</sequence>
<dbReference type="AlphaFoldDB" id="A0AAD9KBY6"/>
<dbReference type="Proteomes" id="UP001208570">
    <property type="component" value="Unassembled WGS sequence"/>
</dbReference>
<comment type="caution">
    <text evidence="1">The sequence shown here is derived from an EMBL/GenBank/DDBJ whole genome shotgun (WGS) entry which is preliminary data.</text>
</comment>
<keyword evidence="2" id="KW-1185">Reference proteome</keyword>
<name>A0AAD9KBY6_9ANNE</name>
<gene>
    <name evidence="1" type="ORF">LSH36_17g11019</name>
</gene>
<evidence type="ECO:0000313" key="1">
    <source>
        <dbReference type="EMBL" id="KAK2168404.1"/>
    </source>
</evidence>
<accession>A0AAD9KBY6</accession>
<dbReference type="EMBL" id="JAODUP010000017">
    <property type="protein sequence ID" value="KAK2168404.1"/>
    <property type="molecule type" value="Genomic_DNA"/>
</dbReference>
<organism evidence="1 2">
    <name type="scientific">Paralvinella palmiformis</name>
    <dbReference type="NCBI Taxonomy" id="53620"/>
    <lineage>
        <taxon>Eukaryota</taxon>
        <taxon>Metazoa</taxon>
        <taxon>Spiralia</taxon>
        <taxon>Lophotrochozoa</taxon>
        <taxon>Annelida</taxon>
        <taxon>Polychaeta</taxon>
        <taxon>Sedentaria</taxon>
        <taxon>Canalipalpata</taxon>
        <taxon>Terebellida</taxon>
        <taxon>Terebelliformia</taxon>
        <taxon>Alvinellidae</taxon>
        <taxon>Paralvinella</taxon>
    </lineage>
</organism>
<reference evidence="1" key="1">
    <citation type="journal article" date="2023" name="Mol. Biol. Evol.">
        <title>Third-Generation Sequencing Reveals the Adaptive Role of the Epigenome in Three Deep-Sea Polychaetes.</title>
        <authorList>
            <person name="Perez M."/>
            <person name="Aroh O."/>
            <person name="Sun Y."/>
            <person name="Lan Y."/>
            <person name="Juniper S.K."/>
            <person name="Young C.R."/>
            <person name="Angers B."/>
            <person name="Qian P.Y."/>
        </authorList>
    </citation>
    <scope>NUCLEOTIDE SEQUENCE</scope>
    <source>
        <strain evidence="1">P08H-3</strain>
    </source>
</reference>
<evidence type="ECO:0000313" key="2">
    <source>
        <dbReference type="Proteomes" id="UP001208570"/>
    </source>
</evidence>
<feature type="non-terminal residue" evidence="1">
    <location>
        <position position="1"/>
    </location>
</feature>
<proteinExistence type="predicted"/>
<protein>
    <submittedName>
        <fullName evidence="1">Uncharacterized protein</fullName>
    </submittedName>
</protein>